<keyword evidence="11" id="KW-1185">Reference proteome</keyword>
<keyword evidence="10" id="KW-0032">Aminotransferase</keyword>
<feature type="domain" description="Aminotransferase class V" evidence="9">
    <location>
        <begin position="6"/>
        <end position="219"/>
    </location>
</feature>
<dbReference type="InterPro" id="IPR015422">
    <property type="entry name" value="PyrdxlP-dep_Trfase_small"/>
</dbReference>
<evidence type="ECO:0000256" key="3">
    <source>
        <dbReference type="ARBA" id="ARBA00022679"/>
    </source>
</evidence>
<comment type="caution">
    <text evidence="10">The sequence shown here is derived from an EMBL/GenBank/DDBJ whole genome shotgun (WGS) entry which is preliminary data.</text>
</comment>
<keyword evidence="3" id="KW-0808">Transferase</keyword>
<dbReference type="InterPro" id="IPR016454">
    <property type="entry name" value="Cysteine_dSase"/>
</dbReference>
<dbReference type="SUPFAM" id="SSF53383">
    <property type="entry name" value="PLP-dependent transferases"/>
    <property type="match status" value="1"/>
</dbReference>
<comment type="similarity">
    <text evidence="2">Belongs to the class-V pyridoxal-phosphate-dependent aminotransferase family. NifS/IscS subfamily.</text>
</comment>
<sequence>MQPAYFDAATAVPLHPVAKEALIAALDEGWADPGRLYTQARRARLLLEAAQGAVAQILGVRSDEVTFTPNGTEAVRAAISGALAARKRVGQVLVHSAVEHSAVLHAAGEQSVSVKVDNTGRIDSAAWESAIDQPGVGLAALISASHEVGTLQPVEWAGEVCARHGVPLFVDAAMSVGRIPVPDGWNLLSASARKWGGPAGVGVLVVRKATRWVSPWPHGQGSLDLPAILAAAASLQAVHAEAASENARLSALVDRIRATVAATVPDVEIVGDPGQRLPHLATFSCLYVDGESLLHALDRRGFAVSSGSSCTSSTLQPSHVLAAMGALTHGNIRISLHRETTSSDVDRFLAELPGIVKDLRAEVGM</sequence>
<keyword evidence="6" id="KW-0408">Iron</keyword>
<dbReference type="PANTHER" id="PTHR11601">
    <property type="entry name" value="CYSTEINE DESULFURYLASE FAMILY MEMBER"/>
    <property type="match status" value="1"/>
</dbReference>
<evidence type="ECO:0000256" key="6">
    <source>
        <dbReference type="ARBA" id="ARBA00023004"/>
    </source>
</evidence>
<keyword evidence="7" id="KW-0411">Iron-sulfur</keyword>
<evidence type="ECO:0000259" key="9">
    <source>
        <dbReference type="Pfam" id="PF00266"/>
    </source>
</evidence>
<name>A0A8J3QDB6_9ACTN</name>
<evidence type="ECO:0000313" key="10">
    <source>
        <dbReference type="EMBL" id="GIH08793.1"/>
    </source>
</evidence>
<keyword evidence="5" id="KW-0663">Pyridoxal phosphate</keyword>
<organism evidence="10 11">
    <name type="scientific">Rhizocola hellebori</name>
    <dbReference type="NCBI Taxonomy" id="1392758"/>
    <lineage>
        <taxon>Bacteria</taxon>
        <taxon>Bacillati</taxon>
        <taxon>Actinomycetota</taxon>
        <taxon>Actinomycetes</taxon>
        <taxon>Micromonosporales</taxon>
        <taxon>Micromonosporaceae</taxon>
        <taxon>Rhizocola</taxon>
    </lineage>
</organism>
<reference evidence="10" key="1">
    <citation type="submission" date="2021-01" db="EMBL/GenBank/DDBJ databases">
        <title>Whole genome shotgun sequence of Rhizocola hellebori NBRC 109834.</title>
        <authorList>
            <person name="Komaki H."/>
            <person name="Tamura T."/>
        </authorList>
    </citation>
    <scope>NUCLEOTIDE SEQUENCE</scope>
    <source>
        <strain evidence="10">NBRC 109834</strain>
    </source>
</reference>
<proteinExistence type="inferred from homology"/>
<dbReference type="InterPro" id="IPR000192">
    <property type="entry name" value="Aminotrans_V_dom"/>
</dbReference>
<dbReference type="PANTHER" id="PTHR11601:SF34">
    <property type="entry name" value="CYSTEINE DESULFURASE"/>
    <property type="match status" value="1"/>
</dbReference>
<evidence type="ECO:0000256" key="7">
    <source>
        <dbReference type="ARBA" id="ARBA00023014"/>
    </source>
</evidence>
<dbReference type="AlphaFoldDB" id="A0A8J3QDB6"/>
<dbReference type="Gene3D" id="3.40.640.10">
    <property type="entry name" value="Type I PLP-dependent aspartate aminotransferase-like (Major domain)"/>
    <property type="match status" value="1"/>
</dbReference>
<comment type="cofactor">
    <cofactor evidence="1">
        <name>pyridoxal 5'-phosphate</name>
        <dbReference type="ChEBI" id="CHEBI:597326"/>
    </cofactor>
</comment>
<dbReference type="GO" id="GO:0008483">
    <property type="term" value="F:transaminase activity"/>
    <property type="evidence" value="ECO:0007669"/>
    <property type="project" value="UniProtKB-KW"/>
</dbReference>
<evidence type="ECO:0000256" key="1">
    <source>
        <dbReference type="ARBA" id="ARBA00001933"/>
    </source>
</evidence>
<dbReference type="PIRSF" id="PIRSF005572">
    <property type="entry name" value="NifS"/>
    <property type="match status" value="1"/>
</dbReference>
<evidence type="ECO:0000313" key="11">
    <source>
        <dbReference type="Proteomes" id="UP000612899"/>
    </source>
</evidence>
<dbReference type="Pfam" id="PF00266">
    <property type="entry name" value="Aminotran_5"/>
    <property type="match status" value="1"/>
</dbReference>
<dbReference type="RefSeq" id="WP_203912540.1">
    <property type="nucleotide sequence ID" value="NZ_BONY01000055.1"/>
</dbReference>
<dbReference type="InterPro" id="IPR015421">
    <property type="entry name" value="PyrdxlP-dep_Trfase_major"/>
</dbReference>
<dbReference type="GO" id="GO:0046872">
    <property type="term" value="F:metal ion binding"/>
    <property type="evidence" value="ECO:0007669"/>
    <property type="project" value="UniProtKB-KW"/>
</dbReference>
<comment type="catalytic activity">
    <reaction evidence="8">
        <text>(sulfur carrier)-H + L-cysteine = (sulfur carrier)-SH + L-alanine</text>
        <dbReference type="Rhea" id="RHEA:43892"/>
        <dbReference type="Rhea" id="RHEA-COMP:14737"/>
        <dbReference type="Rhea" id="RHEA-COMP:14739"/>
        <dbReference type="ChEBI" id="CHEBI:29917"/>
        <dbReference type="ChEBI" id="CHEBI:35235"/>
        <dbReference type="ChEBI" id="CHEBI:57972"/>
        <dbReference type="ChEBI" id="CHEBI:64428"/>
        <dbReference type="EC" id="2.8.1.7"/>
    </reaction>
</comment>
<accession>A0A8J3QDB6</accession>
<evidence type="ECO:0000256" key="2">
    <source>
        <dbReference type="ARBA" id="ARBA00006490"/>
    </source>
</evidence>
<evidence type="ECO:0000256" key="8">
    <source>
        <dbReference type="ARBA" id="ARBA00050776"/>
    </source>
</evidence>
<dbReference type="Gene3D" id="3.90.1150.10">
    <property type="entry name" value="Aspartate Aminotransferase, domain 1"/>
    <property type="match status" value="1"/>
</dbReference>
<dbReference type="InterPro" id="IPR015424">
    <property type="entry name" value="PyrdxlP-dep_Trfase"/>
</dbReference>
<dbReference type="Proteomes" id="UP000612899">
    <property type="component" value="Unassembled WGS sequence"/>
</dbReference>
<dbReference type="GO" id="GO:0031071">
    <property type="term" value="F:cysteine desulfurase activity"/>
    <property type="evidence" value="ECO:0007669"/>
    <property type="project" value="UniProtKB-EC"/>
</dbReference>
<evidence type="ECO:0000256" key="4">
    <source>
        <dbReference type="ARBA" id="ARBA00022723"/>
    </source>
</evidence>
<evidence type="ECO:0000256" key="5">
    <source>
        <dbReference type="ARBA" id="ARBA00022898"/>
    </source>
</evidence>
<dbReference type="GO" id="GO:0051536">
    <property type="term" value="F:iron-sulfur cluster binding"/>
    <property type="evidence" value="ECO:0007669"/>
    <property type="project" value="UniProtKB-KW"/>
</dbReference>
<protein>
    <submittedName>
        <fullName evidence="10">Aminotransferase</fullName>
    </submittedName>
</protein>
<keyword evidence="4" id="KW-0479">Metal-binding</keyword>
<dbReference type="EMBL" id="BONY01000055">
    <property type="protein sequence ID" value="GIH08793.1"/>
    <property type="molecule type" value="Genomic_DNA"/>
</dbReference>
<gene>
    <name evidence="10" type="ORF">Rhe02_68600</name>
</gene>